<proteinExistence type="predicted"/>
<comment type="caution">
    <text evidence="1">The sequence shown here is derived from an EMBL/GenBank/DDBJ whole genome shotgun (WGS) entry which is preliminary data.</text>
</comment>
<dbReference type="InterPro" id="IPR010272">
    <property type="entry name" value="T6SS_TssF"/>
</dbReference>
<gene>
    <name evidence="1" type="ORF">CUC04_09025</name>
</gene>
<dbReference type="RefSeq" id="WP_099977384.1">
    <property type="nucleotide sequence ID" value="NZ_PESN01000002.1"/>
</dbReference>
<evidence type="ECO:0008006" key="3">
    <source>
        <dbReference type="Google" id="ProtNLM"/>
    </source>
</evidence>
<evidence type="ECO:0000313" key="1">
    <source>
        <dbReference type="EMBL" id="PIN27507.1"/>
    </source>
</evidence>
<organism evidence="1 2">
    <name type="scientific">Prevotella intermedia</name>
    <dbReference type="NCBI Taxonomy" id="28131"/>
    <lineage>
        <taxon>Bacteria</taxon>
        <taxon>Pseudomonadati</taxon>
        <taxon>Bacteroidota</taxon>
        <taxon>Bacteroidia</taxon>
        <taxon>Bacteroidales</taxon>
        <taxon>Prevotellaceae</taxon>
        <taxon>Prevotella</taxon>
    </lineage>
</organism>
<dbReference type="EMBL" id="PESN01000002">
    <property type="protein sequence ID" value="PIN27507.1"/>
    <property type="molecule type" value="Genomic_DNA"/>
</dbReference>
<name>A0A2G9ICL7_PREIN</name>
<reference evidence="1 2" key="1">
    <citation type="submission" date="2017-11" db="EMBL/GenBank/DDBJ databases">
        <title>Genome sequencing of Prevotella intermedia KCOM 2069.</title>
        <authorList>
            <person name="Kook J.-K."/>
            <person name="Park S.-N."/>
            <person name="Lim Y.K."/>
        </authorList>
    </citation>
    <scope>NUCLEOTIDE SEQUENCE [LARGE SCALE GENOMIC DNA]</scope>
    <source>
        <strain evidence="1 2">KCOM 2069</strain>
    </source>
</reference>
<sequence>MIDKRQQIIKERIQKFAMDLWNIADPRQMDPVIDLILDVIAYNSSRLYQSIDNSDSSILQRLARLLVPHKWSLPSPSHALMSVEPKDDDSCLLTPMDFFHTRKMIFDKGWVELDFSPLSNYPLFNAEIKAISFDRRIIYNSKDGQQAGVFPDIDKKDEDDEDNVVWVGFSMSESMLRSSQQLVLCILPEDGRLAPFLKDIQAYDGEGKALNVTVPSFPLADSDKYQYFDNISAYYANKYIQIDLDTPTCSTFPQEWVCSDDTKEKDKLVWIKLKFPLAFHYVNFEKVRLLLNTYPVVNRSLITRRHNFAKQGNIVSLPCKGNRFLLNIESLQDDSNHKYMDVSKHYGENPVGTYNLYFGNLERFDSDNARTLINKLLQLVREDGSAFKALDIDTLTAQLNELYHNIESIEKSVYESVQNKNNSRAFLFTQPYKDINDAEVNYWVTDAEAANGLDSRASIYQYNNEKFSSSGLVFQTESKQGNSHSGDQELINSLRYGLLTRERIVTREDVKSFLLCQLGQWIDSIKIEDGIAISQDVRRGIVRTTEVKIYLSRGGKAENIDLPAMTNFLEEELSKRSVSNTPYKIFFV</sequence>
<dbReference type="Pfam" id="PF05947">
    <property type="entry name" value="T6SS_TssF"/>
    <property type="match status" value="1"/>
</dbReference>
<evidence type="ECO:0000313" key="2">
    <source>
        <dbReference type="Proteomes" id="UP000230500"/>
    </source>
</evidence>
<accession>A0A2G9ICL7</accession>
<dbReference type="Proteomes" id="UP000230500">
    <property type="component" value="Unassembled WGS sequence"/>
</dbReference>
<dbReference type="AlphaFoldDB" id="A0A2G9ICL7"/>
<protein>
    <recommendedName>
        <fullName evidence="3">Type VI secretion system baseplate subunit TssF</fullName>
    </recommendedName>
</protein>